<dbReference type="GO" id="GO:0005886">
    <property type="term" value="C:plasma membrane"/>
    <property type="evidence" value="ECO:0007669"/>
    <property type="project" value="TreeGrafter"/>
</dbReference>
<evidence type="ECO:0000256" key="12">
    <source>
        <dbReference type="PIRSR" id="PIRSR600101-2"/>
    </source>
</evidence>
<dbReference type="GO" id="GO:0036374">
    <property type="term" value="F:glutathione hydrolase activity"/>
    <property type="evidence" value="ECO:0007669"/>
    <property type="project" value="InterPro"/>
</dbReference>
<dbReference type="Gene3D" id="3.60.20.40">
    <property type="match status" value="1"/>
</dbReference>
<dbReference type="STRING" id="6265.A0A0B2VMC3"/>
<dbReference type="InterPro" id="IPR043138">
    <property type="entry name" value="GGT_lsub"/>
</dbReference>
<dbReference type="PANTHER" id="PTHR11686">
    <property type="entry name" value="GAMMA GLUTAMYL TRANSPEPTIDASE"/>
    <property type="match status" value="1"/>
</dbReference>
<evidence type="ECO:0000256" key="9">
    <source>
        <dbReference type="ARBA" id="ARBA00023315"/>
    </source>
</evidence>
<keyword evidence="3" id="KW-0645">Protease</keyword>
<dbReference type="FunFam" id="1.10.246.130:FF:000005">
    <property type="entry name" value="Gamma-glutamyltranspeptidase 1, putative"/>
    <property type="match status" value="1"/>
</dbReference>
<dbReference type="Proteomes" id="UP000031036">
    <property type="component" value="Unassembled WGS sequence"/>
</dbReference>
<comment type="caution">
    <text evidence="13">The sequence shown here is derived from an EMBL/GenBank/DDBJ whole genome shotgun (WGS) entry which is preliminary data.</text>
</comment>
<dbReference type="SUPFAM" id="SSF56235">
    <property type="entry name" value="N-terminal nucleophile aminohydrolases (Ntn hydrolases)"/>
    <property type="match status" value="1"/>
</dbReference>
<name>A0A0B2VMC3_TOXCA</name>
<evidence type="ECO:0000256" key="8">
    <source>
        <dbReference type="ARBA" id="ARBA00023180"/>
    </source>
</evidence>
<feature type="binding site" evidence="12">
    <location>
        <position position="729"/>
    </location>
    <ligand>
        <name>L-glutamate</name>
        <dbReference type="ChEBI" id="CHEBI:29985"/>
    </ligand>
</feature>
<reference evidence="13 14" key="1">
    <citation type="submission" date="2014-11" db="EMBL/GenBank/DDBJ databases">
        <title>Genetic blueprint of the zoonotic pathogen Toxocara canis.</title>
        <authorList>
            <person name="Zhu X.-Q."/>
            <person name="Korhonen P.K."/>
            <person name="Cai H."/>
            <person name="Young N.D."/>
            <person name="Nejsum P."/>
            <person name="von Samson-Himmelstjerna G."/>
            <person name="Boag P.R."/>
            <person name="Tan P."/>
            <person name="Li Q."/>
            <person name="Min J."/>
            <person name="Yang Y."/>
            <person name="Wang X."/>
            <person name="Fang X."/>
            <person name="Hall R.S."/>
            <person name="Hofmann A."/>
            <person name="Sternberg P.W."/>
            <person name="Jex A.R."/>
            <person name="Gasser R.B."/>
        </authorList>
    </citation>
    <scope>NUCLEOTIDE SEQUENCE [LARGE SCALE GENOMIC DNA]</scope>
    <source>
        <strain evidence="13">PN_DK_2014</strain>
    </source>
</reference>
<dbReference type="InterPro" id="IPR029055">
    <property type="entry name" value="Ntn_hydrolases_N"/>
</dbReference>
<dbReference type="GO" id="GO:0006751">
    <property type="term" value="P:glutathione catabolic process"/>
    <property type="evidence" value="ECO:0007669"/>
    <property type="project" value="InterPro"/>
</dbReference>
<evidence type="ECO:0000256" key="5">
    <source>
        <dbReference type="ARBA" id="ARBA00022679"/>
    </source>
</evidence>
<keyword evidence="9" id="KW-0012">Acyltransferase</keyword>
<evidence type="ECO:0000256" key="4">
    <source>
        <dbReference type="ARBA" id="ARBA00022676"/>
    </source>
</evidence>
<evidence type="ECO:0000256" key="2">
    <source>
        <dbReference type="ARBA" id="ARBA00007647"/>
    </source>
</evidence>
<evidence type="ECO:0000313" key="14">
    <source>
        <dbReference type="Proteomes" id="UP000031036"/>
    </source>
</evidence>
<dbReference type="PANTHER" id="PTHR11686:SF69">
    <property type="entry name" value="GAMMA-GLUTAMYLTRANSPEPTIDASE 1"/>
    <property type="match status" value="1"/>
</dbReference>
<feature type="binding site" evidence="12">
    <location>
        <begin position="705"/>
        <end position="706"/>
    </location>
    <ligand>
        <name>L-glutamate</name>
        <dbReference type="ChEBI" id="CHEBI:29985"/>
    </ligand>
</feature>
<dbReference type="InterPro" id="IPR043137">
    <property type="entry name" value="GGT_ssub_C"/>
</dbReference>
<dbReference type="Pfam" id="PF01697">
    <property type="entry name" value="Glyco_transf_92"/>
    <property type="match status" value="1"/>
</dbReference>
<keyword evidence="7" id="KW-0472">Membrane</keyword>
<protein>
    <submittedName>
        <fullName evidence="13">Gamma-glutamyltranspeptidase 1</fullName>
    </submittedName>
</protein>
<evidence type="ECO:0000256" key="10">
    <source>
        <dbReference type="ARBA" id="ARBA00084097"/>
    </source>
</evidence>
<dbReference type="InterPro" id="IPR000101">
    <property type="entry name" value="GGT_peptidase"/>
</dbReference>
<keyword evidence="14" id="KW-1185">Reference proteome</keyword>
<evidence type="ECO:0000256" key="3">
    <source>
        <dbReference type="ARBA" id="ARBA00022670"/>
    </source>
</evidence>
<evidence type="ECO:0000313" key="13">
    <source>
        <dbReference type="EMBL" id="KHN82728.1"/>
    </source>
</evidence>
<accession>A0A0B2VMC3</accession>
<evidence type="ECO:0000256" key="7">
    <source>
        <dbReference type="ARBA" id="ARBA00023136"/>
    </source>
</evidence>
<dbReference type="GO" id="GO:0016746">
    <property type="term" value="F:acyltransferase activity"/>
    <property type="evidence" value="ECO:0007669"/>
    <property type="project" value="UniProtKB-KW"/>
</dbReference>
<organism evidence="13 14">
    <name type="scientific">Toxocara canis</name>
    <name type="common">Canine roundworm</name>
    <dbReference type="NCBI Taxonomy" id="6265"/>
    <lineage>
        <taxon>Eukaryota</taxon>
        <taxon>Metazoa</taxon>
        <taxon>Ecdysozoa</taxon>
        <taxon>Nematoda</taxon>
        <taxon>Chromadorea</taxon>
        <taxon>Rhabditida</taxon>
        <taxon>Spirurina</taxon>
        <taxon>Ascaridomorpha</taxon>
        <taxon>Ascaridoidea</taxon>
        <taxon>Toxocaridae</taxon>
        <taxon>Toxocara</taxon>
    </lineage>
</organism>
<dbReference type="GO" id="GO:0016757">
    <property type="term" value="F:glycosyltransferase activity"/>
    <property type="evidence" value="ECO:0007669"/>
    <property type="project" value="UniProtKB-KW"/>
</dbReference>
<keyword evidence="6" id="KW-0378">Hydrolase</keyword>
<keyword evidence="4" id="KW-0328">Glycosyltransferase</keyword>
<sequence>MISFETRTDSTQECPWFFAPKCELLGHFVIADVPFAPKVLLQSSATSLMISRVGPNSQRYPLPLYDARVPPGPRKHKLGVCLQPIALYADWTQVITYMEAWISHGATKFYFFVQLISEEVEAIIQLYERDQGISITRVPWPLFPIDGTTTADYVDPNDMVFRAEAITAIDACILRSRSEVEFLALSDFDEIFVPMGDRSLIDLLWKTKGTRMECFIDKERYSNNFSTEFVSSQVPEWPGSKDSLNGRYAIAAVASDHVRCSEIGRDVLIQGGNAVDAAIAVTICLGVVHPMSSGLGGGHFMTIYNATTRTCNVVDARERAPAAAYQDMFKGDGDAAQKGWRAMGVAGELHGLRTEYENFGGSLPWKRLFEPSIDMLNRGVPVSEALGVTMTTERDSILNESTLSDFVNPATNDIYARGDIMKGRKMLRLISPGNLRDLFEDNTLSRYAPLWQKQWQSRVADETARDTLRFLSESADPIKDFYDGWMTEQFDYEFKDNGGIITADDFRNYRSIVRKSDEIIRTNLSDFLICGPPPPSSSAVTQGILKIIDLVAPQFDQTTVKSNVDILHTYVEAAKFAYGVRSEFGDMDFIKDALEIARNMTSDEFARSIVERITDRSHATSYYGGKFAPTTDRGTTNIAVIDKDGNAVVSTTTINLLFGARVASESTGIIWNCQMDDFSLPDRPNFYGYPPAPANFIRPGKRPMSSISPLIFVNKTSNKVELALGAAGGSTIISTVSTIATRVLKLGWDLKTAIDAPRLHDQLLPNVTEYERNFPQEYVSKLSRRGHIMQKIQAIGEATGIHVKEGQLYATCDFRKGAESQPAGY</sequence>
<dbReference type="OMA" id="QAQIFTR"/>
<dbReference type="Pfam" id="PF01019">
    <property type="entry name" value="G_glu_transpept"/>
    <property type="match status" value="2"/>
</dbReference>
<keyword evidence="10" id="KW-1199">Hemostasis impairing toxin</keyword>
<evidence type="ECO:0000256" key="1">
    <source>
        <dbReference type="ARBA" id="ARBA00004167"/>
    </source>
</evidence>
<dbReference type="PRINTS" id="PR01210">
    <property type="entry name" value="GGTRANSPTASE"/>
</dbReference>
<evidence type="ECO:0000256" key="11">
    <source>
        <dbReference type="PIRSR" id="PIRSR600101-1"/>
    </source>
</evidence>
<gene>
    <name evidence="13" type="primary">GGT1</name>
    <name evidence="13" type="ORF">Tcan_16548</name>
</gene>
<feature type="binding site" evidence="12">
    <location>
        <begin position="653"/>
        <end position="655"/>
    </location>
    <ligand>
        <name>L-glutamate</name>
        <dbReference type="ChEBI" id="CHEBI:29985"/>
    </ligand>
</feature>
<dbReference type="FunFam" id="3.60.20.40:FF:000001">
    <property type="entry name" value="Gamma-glutamyltranspeptidase 1"/>
    <property type="match status" value="1"/>
</dbReference>
<dbReference type="OrthoDB" id="1081007at2759"/>
<keyword evidence="10" id="KW-0800">Toxin</keyword>
<keyword evidence="5" id="KW-0808">Transferase</keyword>
<feature type="active site" description="Nucleophile" evidence="11">
    <location>
        <position position="635"/>
    </location>
</feature>
<comment type="similarity">
    <text evidence="2">Belongs to the glycosyltransferase 92 family.</text>
</comment>
<dbReference type="EMBL" id="JPKZ01001313">
    <property type="protein sequence ID" value="KHN82728.1"/>
    <property type="molecule type" value="Genomic_DNA"/>
</dbReference>
<feature type="binding site" evidence="12">
    <location>
        <position position="317"/>
    </location>
    <ligand>
        <name>L-glutamate</name>
        <dbReference type="ChEBI" id="CHEBI:29985"/>
    </ligand>
</feature>
<dbReference type="GO" id="GO:0006508">
    <property type="term" value="P:proteolysis"/>
    <property type="evidence" value="ECO:0007669"/>
    <property type="project" value="UniProtKB-KW"/>
</dbReference>
<dbReference type="Gene3D" id="1.10.246.130">
    <property type="match status" value="1"/>
</dbReference>
<proteinExistence type="inferred from homology"/>
<keyword evidence="10" id="KW-1202">Platelet aggregation activating toxin</keyword>
<dbReference type="AlphaFoldDB" id="A0A0B2VMC3"/>
<evidence type="ECO:0000256" key="6">
    <source>
        <dbReference type="ARBA" id="ARBA00022801"/>
    </source>
</evidence>
<keyword evidence="8" id="KW-0325">Glycoprotein</keyword>
<feature type="binding site" evidence="12">
    <location>
        <position position="677"/>
    </location>
    <ligand>
        <name>L-glutamate</name>
        <dbReference type="ChEBI" id="CHEBI:29985"/>
    </ligand>
</feature>
<comment type="subcellular location">
    <subcellularLocation>
        <location evidence="1">Membrane</location>
        <topology evidence="1">Single-pass membrane protein</topology>
    </subcellularLocation>
</comment>
<dbReference type="InterPro" id="IPR008166">
    <property type="entry name" value="Glyco_transf_92"/>
</dbReference>